<comment type="cofactor">
    <cofactor evidence="1">
        <name>a divalent metal cation</name>
        <dbReference type="ChEBI" id="CHEBI:60240"/>
    </cofactor>
</comment>
<sequence length="150" mass="16959">MQGTRIVKVSLHLTADSAIIYQNGAPGDDQPKHLKKYLTCDMRKARNIIETCFGALKQRWAILRSPCYYNVKMTAFIIHACAILHNFFTKEVPNDLLDTIIPEGKELGIDDDASNEQAETISTVGSTNAWTSFRDELAMSLWNDYRASHH</sequence>
<protein>
    <recommendedName>
        <fullName evidence="3">DDE Tnp4 domain-containing protein</fullName>
    </recommendedName>
</protein>
<dbReference type="AlphaFoldDB" id="A0AAP0J2X9"/>
<dbReference type="Pfam" id="PF13359">
    <property type="entry name" value="DDE_Tnp_4"/>
    <property type="match status" value="1"/>
</dbReference>
<dbReference type="InterPro" id="IPR027806">
    <property type="entry name" value="HARBI1_dom"/>
</dbReference>
<evidence type="ECO:0000313" key="5">
    <source>
        <dbReference type="Proteomes" id="UP001419268"/>
    </source>
</evidence>
<proteinExistence type="predicted"/>
<reference evidence="4 5" key="1">
    <citation type="submission" date="2024-01" db="EMBL/GenBank/DDBJ databases">
        <title>Genome assemblies of Stephania.</title>
        <authorList>
            <person name="Yang L."/>
        </authorList>
    </citation>
    <scope>NUCLEOTIDE SEQUENCE [LARGE SCALE GENOMIC DNA]</scope>
    <source>
        <strain evidence="4">JXDWG</strain>
        <tissue evidence="4">Leaf</tissue>
    </source>
</reference>
<evidence type="ECO:0000256" key="2">
    <source>
        <dbReference type="ARBA" id="ARBA00022723"/>
    </source>
</evidence>
<organism evidence="4 5">
    <name type="scientific">Stephania cephalantha</name>
    <dbReference type="NCBI Taxonomy" id="152367"/>
    <lineage>
        <taxon>Eukaryota</taxon>
        <taxon>Viridiplantae</taxon>
        <taxon>Streptophyta</taxon>
        <taxon>Embryophyta</taxon>
        <taxon>Tracheophyta</taxon>
        <taxon>Spermatophyta</taxon>
        <taxon>Magnoliopsida</taxon>
        <taxon>Ranunculales</taxon>
        <taxon>Menispermaceae</taxon>
        <taxon>Menispermoideae</taxon>
        <taxon>Cissampelideae</taxon>
        <taxon>Stephania</taxon>
    </lineage>
</organism>
<comment type="caution">
    <text evidence="4">The sequence shown here is derived from an EMBL/GenBank/DDBJ whole genome shotgun (WGS) entry which is preliminary data.</text>
</comment>
<keyword evidence="2" id="KW-0479">Metal-binding</keyword>
<name>A0AAP0J2X9_9MAGN</name>
<evidence type="ECO:0000259" key="3">
    <source>
        <dbReference type="Pfam" id="PF13359"/>
    </source>
</evidence>
<gene>
    <name evidence="4" type="ORF">Scep_014339</name>
</gene>
<dbReference type="GO" id="GO:0046872">
    <property type="term" value="F:metal ion binding"/>
    <property type="evidence" value="ECO:0007669"/>
    <property type="project" value="UniProtKB-KW"/>
</dbReference>
<dbReference type="EMBL" id="JBBNAG010000006">
    <property type="protein sequence ID" value="KAK9125493.1"/>
    <property type="molecule type" value="Genomic_DNA"/>
</dbReference>
<feature type="domain" description="DDE Tnp4" evidence="3">
    <location>
        <begin position="23"/>
        <end position="86"/>
    </location>
</feature>
<accession>A0AAP0J2X9</accession>
<dbReference type="Proteomes" id="UP001419268">
    <property type="component" value="Unassembled WGS sequence"/>
</dbReference>
<evidence type="ECO:0000256" key="1">
    <source>
        <dbReference type="ARBA" id="ARBA00001968"/>
    </source>
</evidence>
<keyword evidence="5" id="KW-1185">Reference proteome</keyword>
<evidence type="ECO:0000313" key="4">
    <source>
        <dbReference type="EMBL" id="KAK9125493.1"/>
    </source>
</evidence>